<evidence type="ECO:0000259" key="1">
    <source>
        <dbReference type="Pfam" id="PF00149"/>
    </source>
</evidence>
<organism evidence="2 3">
    <name type="scientific">Halorubrum tebenquichense DSM 14210</name>
    <dbReference type="NCBI Taxonomy" id="1227485"/>
    <lineage>
        <taxon>Archaea</taxon>
        <taxon>Methanobacteriati</taxon>
        <taxon>Methanobacteriota</taxon>
        <taxon>Stenosarchaea group</taxon>
        <taxon>Halobacteria</taxon>
        <taxon>Halobacteriales</taxon>
        <taxon>Haloferacaceae</taxon>
        <taxon>Halorubrum</taxon>
    </lineage>
</organism>
<sequence>MTGSDADAAAGTAFPDVAFAERAVYLPAADALVVADLHVGRGEASAVSFPLGERDDLRDRFGALLDRFDPATAVVAGDVVHAFDRVTDRAVETVEALRGACSDRGAALELVAGNHDAALADAWDGTVREAYVVEEAVAGGSGTRATAHGSETHTDADGQETRTTAVCHGHELPSVAADRYVIGHVHPTIEIEGDRRPCFLCGAGTYRGADVLLLPAFTRLAAGVPVNDAATAGLDSPLVDDAAGLAPVVVDPGRDGGDAETALRFPPLGEFDELL</sequence>
<dbReference type="AlphaFoldDB" id="M0DU10"/>
<dbReference type="SUPFAM" id="SSF56300">
    <property type="entry name" value="Metallo-dependent phosphatases"/>
    <property type="match status" value="1"/>
</dbReference>
<proteinExistence type="predicted"/>
<comment type="caution">
    <text evidence="2">The sequence shown here is derived from an EMBL/GenBank/DDBJ whole genome shotgun (WGS) entry which is preliminary data.</text>
</comment>
<dbReference type="InterPro" id="IPR029052">
    <property type="entry name" value="Metallo-depent_PP-like"/>
</dbReference>
<protein>
    <submittedName>
        <fullName evidence="2">Phosphoesterase, icc</fullName>
    </submittedName>
</protein>
<dbReference type="Gene3D" id="3.60.21.10">
    <property type="match status" value="1"/>
</dbReference>
<dbReference type="EMBL" id="AOJD01000031">
    <property type="protein sequence ID" value="ELZ38976.1"/>
    <property type="molecule type" value="Genomic_DNA"/>
</dbReference>
<name>M0DU10_9EURY</name>
<dbReference type="InterPro" id="IPR004843">
    <property type="entry name" value="Calcineurin-like_PHP"/>
</dbReference>
<dbReference type="Proteomes" id="UP000011523">
    <property type="component" value="Unassembled WGS sequence"/>
</dbReference>
<accession>M0DU10</accession>
<dbReference type="PANTHER" id="PTHR39323">
    <property type="entry name" value="BLR1149 PROTEIN"/>
    <property type="match status" value="1"/>
</dbReference>
<evidence type="ECO:0000313" key="3">
    <source>
        <dbReference type="Proteomes" id="UP000011523"/>
    </source>
</evidence>
<dbReference type="PATRIC" id="fig|1227485.3.peg.1060"/>
<feature type="domain" description="Calcineurin-like phosphoesterase" evidence="1">
    <location>
        <begin position="32"/>
        <end position="122"/>
    </location>
</feature>
<dbReference type="GO" id="GO:0016787">
    <property type="term" value="F:hydrolase activity"/>
    <property type="evidence" value="ECO:0007669"/>
    <property type="project" value="InterPro"/>
</dbReference>
<dbReference type="PANTHER" id="PTHR39323:SF1">
    <property type="entry name" value="BLR1149 PROTEIN"/>
    <property type="match status" value="1"/>
</dbReference>
<dbReference type="OrthoDB" id="18264at2157"/>
<dbReference type="RefSeq" id="WP_006628796.1">
    <property type="nucleotide sequence ID" value="NZ_AOJD01000031.1"/>
</dbReference>
<keyword evidence="3" id="KW-1185">Reference proteome</keyword>
<reference evidence="2 3" key="1">
    <citation type="journal article" date="2014" name="PLoS Genet.">
        <title>Phylogenetically driven sequencing of extremely halophilic archaea reveals strategies for static and dynamic osmo-response.</title>
        <authorList>
            <person name="Becker E.A."/>
            <person name="Seitzer P.M."/>
            <person name="Tritt A."/>
            <person name="Larsen D."/>
            <person name="Krusor M."/>
            <person name="Yao A.I."/>
            <person name="Wu D."/>
            <person name="Madern D."/>
            <person name="Eisen J.A."/>
            <person name="Darling A.E."/>
            <person name="Facciotti M.T."/>
        </authorList>
    </citation>
    <scope>NUCLEOTIDE SEQUENCE [LARGE SCALE GENOMIC DNA]</scope>
    <source>
        <strain evidence="2 3">DSM 14210</strain>
    </source>
</reference>
<gene>
    <name evidence="2" type="ORF">C472_05526</name>
</gene>
<dbReference type="Pfam" id="PF00149">
    <property type="entry name" value="Metallophos"/>
    <property type="match status" value="1"/>
</dbReference>
<evidence type="ECO:0000313" key="2">
    <source>
        <dbReference type="EMBL" id="ELZ38976.1"/>
    </source>
</evidence>